<dbReference type="EMBL" id="QGKW02000717">
    <property type="protein sequence ID" value="KAF2599705.1"/>
    <property type="molecule type" value="Genomic_DNA"/>
</dbReference>
<protein>
    <submittedName>
        <fullName evidence="2">Uncharacterized protein</fullName>
    </submittedName>
</protein>
<accession>A0A8S9KYZ1</accession>
<sequence length="74" mass="8317">MISSSSVRSRGRRAEEEFPPCRIRFDCKLIVLTLGDQKTHFVAEAREIPGKLLGLLGNNRSDFRVIKAKVVAEC</sequence>
<comment type="caution">
    <text evidence="2">The sequence shown here is derived from an EMBL/GenBank/DDBJ whole genome shotgun (WGS) entry which is preliminary data.</text>
</comment>
<dbReference type="AlphaFoldDB" id="A0A8S9KYZ1"/>
<name>A0A8S9KYZ1_BRACR</name>
<reference evidence="2" key="1">
    <citation type="submission" date="2019-12" db="EMBL/GenBank/DDBJ databases">
        <title>Genome sequencing and annotation of Brassica cretica.</title>
        <authorList>
            <person name="Studholme D.J."/>
            <person name="Sarris P.F."/>
        </authorList>
    </citation>
    <scope>NUCLEOTIDE SEQUENCE</scope>
    <source>
        <strain evidence="2">PFS-001/15</strain>
        <strain evidence="1">PFS-102/07</strain>
        <tissue evidence="2">Leaf</tissue>
    </source>
</reference>
<dbReference type="Proteomes" id="UP000712281">
    <property type="component" value="Unassembled WGS sequence"/>
</dbReference>
<organism evidence="2 3">
    <name type="scientific">Brassica cretica</name>
    <name type="common">Mustard</name>
    <dbReference type="NCBI Taxonomy" id="69181"/>
    <lineage>
        <taxon>Eukaryota</taxon>
        <taxon>Viridiplantae</taxon>
        <taxon>Streptophyta</taxon>
        <taxon>Embryophyta</taxon>
        <taxon>Tracheophyta</taxon>
        <taxon>Spermatophyta</taxon>
        <taxon>Magnoliopsida</taxon>
        <taxon>eudicotyledons</taxon>
        <taxon>Gunneridae</taxon>
        <taxon>Pentapetalae</taxon>
        <taxon>rosids</taxon>
        <taxon>malvids</taxon>
        <taxon>Brassicales</taxon>
        <taxon>Brassicaceae</taxon>
        <taxon>Brassiceae</taxon>
        <taxon>Brassica</taxon>
    </lineage>
</organism>
<proteinExistence type="predicted"/>
<evidence type="ECO:0000313" key="2">
    <source>
        <dbReference type="EMBL" id="KAF2599705.1"/>
    </source>
</evidence>
<evidence type="ECO:0000313" key="1">
    <source>
        <dbReference type="EMBL" id="KAF2562598.1"/>
    </source>
</evidence>
<gene>
    <name evidence="2" type="ORF">F2Q68_00011075</name>
    <name evidence="1" type="ORF">F2Q70_00018076</name>
</gene>
<dbReference type="EMBL" id="QGKY02001250">
    <property type="protein sequence ID" value="KAF2562598.1"/>
    <property type="molecule type" value="Genomic_DNA"/>
</dbReference>
<evidence type="ECO:0000313" key="3">
    <source>
        <dbReference type="Proteomes" id="UP000712281"/>
    </source>
</evidence>